<keyword evidence="3" id="KW-1185">Reference proteome</keyword>
<dbReference type="Proteomes" id="UP001440612">
    <property type="component" value="Chromosome"/>
</dbReference>
<evidence type="ECO:0000313" key="3">
    <source>
        <dbReference type="Proteomes" id="UP001440612"/>
    </source>
</evidence>
<organism evidence="2 3">
    <name type="scientific">Yoonia phaeophyticola</name>
    <dbReference type="NCBI Taxonomy" id="3137369"/>
    <lineage>
        <taxon>Bacteria</taxon>
        <taxon>Pseudomonadati</taxon>
        <taxon>Pseudomonadota</taxon>
        <taxon>Alphaproteobacteria</taxon>
        <taxon>Rhodobacterales</taxon>
        <taxon>Paracoccaceae</taxon>
        <taxon>Yoonia</taxon>
    </lineage>
</organism>
<dbReference type="Gene3D" id="2.60.120.260">
    <property type="entry name" value="Galactose-binding domain-like"/>
    <property type="match status" value="1"/>
</dbReference>
<dbReference type="SUPFAM" id="SSF51294">
    <property type="entry name" value="Hedgehog/intein (Hint) domain"/>
    <property type="match status" value="1"/>
</dbReference>
<proteinExistence type="predicted"/>
<dbReference type="InterPro" id="IPR036844">
    <property type="entry name" value="Hint_dom_sf"/>
</dbReference>
<dbReference type="Pfam" id="PF13403">
    <property type="entry name" value="Hint_2"/>
    <property type="match status" value="1"/>
</dbReference>
<feature type="domain" description="Hedgehog/Intein (Hint)" evidence="1">
    <location>
        <begin position="154"/>
        <end position="299"/>
    </location>
</feature>
<dbReference type="EMBL" id="CP150951">
    <property type="protein sequence ID" value="WZC48289.1"/>
    <property type="molecule type" value="Genomic_DNA"/>
</dbReference>
<sequence length="357" mass="38323">MALTNLIVNGDFSSSTNNSATGWSGTDLETRPSSTYIAGSGPGRVAEINGGTGNVTVMEQTFTVDQARDAQLNLDYALRDSGTLGVDGFTVEILDSNGVVIYSANIVPDQQSVYLQLSADVTFPAAGDYTIRFTEIGDNADGSGALVDNIEILVCFAGTTRIKTPTGYVCASDLKPGQLVETQNGPKPIRWVGRRHVDADMIGADERFLPVRISQGALGGGLPTRDLLVSRQHRLLARSPIAQRMFGQAEVLLAAIRLTDLPGIFVDKQINEIDYVHLLLDDHEIILAEDAPAETLHLGEYAAEAIGEDAIAEIDLIFPGLRARHKGADGAAQVPSREKQIRFVSRVAKNARPVLEL</sequence>
<dbReference type="InterPro" id="IPR028992">
    <property type="entry name" value="Hedgehog/Intein_dom"/>
</dbReference>
<protein>
    <submittedName>
        <fullName evidence="2">Hint domain-containing protein</fullName>
    </submittedName>
</protein>
<dbReference type="RefSeq" id="WP_341366406.1">
    <property type="nucleotide sequence ID" value="NZ_CP150951.2"/>
</dbReference>
<name>A0ABZ2V310_9RHOB</name>
<evidence type="ECO:0000259" key="1">
    <source>
        <dbReference type="Pfam" id="PF13403"/>
    </source>
</evidence>
<reference evidence="3" key="1">
    <citation type="submission" date="2024-04" db="EMBL/GenBank/DDBJ databases">
        <title>Phylogenomic analyses of a clade within the roseobacter group suggest taxonomic reassignments of species of the genera Aestuariivita, Citreicella, Loktanella, Nautella, Pelagibaca, Ruegeria, Thalassobius, Thiobacimonas and Tropicibacter, and the proposal o.</title>
        <authorList>
            <person name="Jeon C.O."/>
        </authorList>
    </citation>
    <scope>NUCLEOTIDE SEQUENCE [LARGE SCALE GENOMIC DNA]</scope>
    <source>
        <strain evidence="3">BS5-3</strain>
    </source>
</reference>
<accession>A0ABZ2V310</accession>
<gene>
    <name evidence="2" type="ORF">AABB29_15670</name>
</gene>
<dbReference type="CDD" id="cd02795">
    <property type="entry name" value="CBM6-CBM35-CBM36_like"/>
    <property type="match status" value="1"/>
</dbReference>
<evidence type="ECO:0000313" key="2">
    <source>
        <dbReference type="EMBL" id="WZC48289.1"/>
    </source>
</evidence>